<evidence type="ECO:0000313" key="2">
    <source>
        <dbReference type="EMBL" id="EGP86890.1"/>
    </source>
</evidence>
<dbReference type="AlphaFoldDB" id="F9XCY4"/>
<feature type="compositionally biased region" description="Polar residues" evidence="1">
    <location>
        <begin position="31"/>
        <end position="47"/>
    </location>
</feature>
<proteinExistence type="predicted"/>
<dbReference type="InParanoid" id="F9XCY4"/>
<dbReference type="KEGG" id="ztr:MYCGRDRAFT_93763"/>
<organism evidence="2 3">
    <name type="scientific">Zymoseptoria tritici (strain CBS 115943 / IPO323)</name>
    <name type="common">Speckled leaf blotch fungus</name>
    <name type="synonym">Septoria tritici</name>
    <dbReference type="NCBI Taxonomy" id="336722"/>
    <lineage>
        <taxon>Eukaryota</taxon>
        <taxon>Fungi</taxon>
        <taxon>Dikarya</taxon>
        <taxon>Ascomycota</taxon>
        <taxon>Pezizomycotina</taxon>
        <taxon>Dothideomycetes</taxon>
        <taxon>Dothideomycetidae</taxon>
        <taxon>Mycosphaerellales</taxon>
        <taxon>Mycosphaerellaceae</taxon>
        <taxon>Zymoseptoria</taxon>
    </lineage>
</organism>
<reference evidence="2 3" key="1">
    <citation type="journal article" date="2011" name="PLoS Genet.">
        <title>Finished genome of the fungal wheat pathogen Mycosphaerella graminicola reveals dispensome structure, chromosome plasticity, and stealth pathogenesis.</title>
        <authorList>
            <person name="Goodwin S.B."/>
            <person name="Ben M'barek S."/>
            <person name="Dhillon B."/>
            <person name="Wittenberg A.H.J."/>
            <person name="Crane C.F."/>
            <person name="Hane J.K."/>
            <person name="Foster A.J."/>
            <person name="Van der Lee T.A.J."/>
            <person name="Grimwood J."/>
            <person name="Aerts A."/>
            <person name="Antoniw J."/>
            <person name="Bailey A."/>
            <person name="Bluhm B."/>
            <person name="Bowler J."/>
            <person name="Bristow J."/>
            <person name="van der Burgt A."/>
            <person name="Canto-Canche B."/>
            <person name="Churchill A.C.L."/>
            <person name="Conde-Ferraez L."/>
            <person name="Cools H.J."/>
            <person name="Coutinho P.M."/>
            <person name="Csukai M."/>
            <person name="Dehal P."/>
            <person name="De Wit P."/>
            <person name="Donzelli B."/>
            <person name="van de Geest H.C."/>
            <person name="van Ham R.C.H.J."/>
            <person name="Hammond-Kosack K.E."/>
            <person name="Henrissat B."/>
            <person name="Kilian A."/>
            <person name="Kobayashi A.K."/>
            <person name="Koopmann E."/>
            <person name="Kourmpetis Y."/>
            <person name="Kuzniar A."/>
            <person name="Lindquist E."/>
            <person name="Lombard V."/>
            <person name="Maliepaard C."/>
            <person name="Martins N."/>
            <person name="Mehrabi R."/>
            <person name="Nap J.P.H."/>
            <person name="Ponomarenko A."/>
            <person name="Rudd J.J."/>
            <person name="Salamov A."/>
            <person name="Schmutz J."/>
            <person name="Schouten H.J."/>
            <person name="Shapiro H."/>
            <person name="Stergiopoulos I."/>
            <person name="Torriani S.F.F."/>
            <person name="Tu H."/>
            <person name="de Vries R.P."/>
            <person name="Waalwijk C."/>
            <person name="Ware S.B."/>
            <person name="Wiebenga A."/>
            <person name="Zwiers L.-H."/>
            <person name="Oliver R.P."/>
            <person name="Grigoriev I.V."/>
            <person name="Kema G.H.J."/>
        </authorList>
    </citation>
    <scope>NUCLEOTIDE SEQUENCE [LARGE SCALE GENOMIC DNA]</scope>
    <source>
        <strain evidence="3">CBS 115943 / IPO323</strain>
    </source>
</reference>
<feature type="region of interest" description="Disordered" evidence="1">
    <location>
        <begin position="17"/>
        <end position="62"/>
    </location>
</feature>
<accession>F9XCY4</accession>
<name>F9XCY4_ZYMTI</name>
<sequence length="160" mass="17645">MDGKTTENVVRHFIPSLGHPSLTRRDLPVATGNSNMPTQPRQGTVTSLAEKDAAPSASPKRRLSRHMSACILNMLKDDSQDEEWHRCRKGKDRVTFATIRANPATIRANPTREYAKRDIASSAVPIVNGKPAAQLIGRPALSFVFLEAPVWLVVLKLVCH</sequence>
<dbReference type="EMBL" id="CM001201">
    <property type="protein sequence ID" value="EGP86890.1"/>
    <property type="molecule type" value="Genomic_DNA"/>
</dbReference>
<dbReference type="HOGENOM" id="CLU_1653537_0_0_1"/>
<gene>
    <name evidence="2" type="ORF">MYCGRDRAFT_93763</name>
</gene>
<evidence type="ECO:0000313" key="3">
    <source>
        <dbReference type="Proteomes" id="UP000008062"/>
    </source>
</evidence>
<protein>
    <submittedName>
        <fullName evidence="2">Uncharacterized protein</fullName>
    </submittedName>
</protein>
<dbReference type="GeneID" id="13393691"/>
<dbReference type="Proteomes" id="UP000008062">
    <property type="component" value="Chromosome 6"/>
</dbReference>
<dbReference type="RefSeq" id="XP_003851914.1">
    <property type="nucleotide sequence ID" value="XM_003851866.1"/>
</dbReference>
<evidence type="ECO:0000256" key="1">
    <source>
        <dbReference type="SAM" id="MobiDB-lite"/>
    </source>
</evidence>
<keyword evidence="3" id="KW-1185">Reference proteome</keyword>